<proteinExistence type="predicted"/>
<name>A0ABD3RE57_9STRA</name>
<keyword evidence="2" id="KW-1185">Reference proteome</keyword>
<dbReference type="AlphaFoldDB" id="A0ABD3RE57"/>
<gene>
    <name evidence="1" type="ORF">ACHAXA_005408</name>
</gene>
<protein>
    <submittedName>
        <fullName evidence="1">Uncharacterized protein</fullName>
    </submittedName>
</protein>
<evidence type="ECO:0000313" key="1">
    <source>
        <dbReference type="EMBL" id="KAL3811322.1"/>
    </source>
</evidence>
<sequence>MLETIVRSVNSFDVDDDFGGEGGWGGVRVATERGDFHCRARRRRARRLGVRPRAVATASHADATSGDALVPPIPVYAKGGAYYSSERFPVYIWHYGSGVGDYFHGFPCMPGERFTKMPTDQ</sequence>
<accession>A0ABD3RE57</accession>
<dbReference type="EMBL" id="JALLPB020000268">
    <property type="protein sequence ID" value="KAL3811322.1"/>
    <property type="molecule type" value="Genomic_DNA"/>
</dbReference>
<dbReference type="Proteomes" id="UP001530377">
    <property type="component" value="Unassembled WGS sequence"/>
</dbReference>
<comment type="caution">
    <text evidence="1">The sequence shown here is derived from an EMBL/GenBank/DDBJ whole genome shotgun (WGS) entry which is preliminary data.</text>
</comment>
<evidence type="ECO:0000313" key="2">
    <source>
        <dbReference type="Proteomes" id="UP001530377"/>
    </source>
</evidence>
<organism evidence="1 2">
    <name type="scientific">Cyclostephanos tholiformis</name>
    <dbReference type="NCBI Taxonomy" id="382380"/>
    <lineage>
        <taxon>Eukaryota</taxon>
        <taxon>Sar</taxon>
        <taxon>Stramenopiles</taxon>
        <taxon>Ochrophyta</taxon>
        <taxon>Bacillariophyta</taxon>
        <taxon>Coscinodiscophyceae</taxon>
        <taxon>Thalassiosirophycidae</taxon>
        <taxon>Stephanodiscales</taxon>
        <taxon>Stephanodiscaceae</taxon>
        <taxon>Cyclostephanos</taxon>
    </lineage>
</organism>
<reference evidence="1 2" key="1">
    <citation type="submission" date="2024-10" db="EMBL/GenBank/DDBJ databases">
        <title>Updated reference genomes for cyclostephanoid diatoms.</title>
        <authorList>
            <person name="Roberts W.R."/>
            <person name="Alverson A.J."/>
        </authorList>
    </citation>
    <scope>NUCLEOTIDE SEQUENCE [LARGE SCALE GENOMIC DNA]</scope>
    <source>
        <strain evidence="1 2">AJA228-03</strain>
    </source>
</reference>